<sequence length="242" mass="26744">MAGLTEKNRQVFDKKAGSYMNDFSGVIQSICNQVENSRFWISDKWTDTEAGKGQELRILEYACGPGAISMTLAPFVTKVLGLDVSDNMVAEYNKNAEVADLSDKMSARRGDLLADGASTDLSGPEFFNFDAVVVSMALHHFDDASKALKILAERLQPGGTCVIVDIVPDHSHDFRQQIREHVNSETAETVKSHGFTLEQMRDLFAGAGLTNFGYHVFEEPAVFRKNGKEISKTLFLARAQRS</sequence>
<dbReference type="CDD" id="cd02440">
    <property type="entry name" value="AdoMet_MTases"/>
    <property type="match status" value="1"/>
</dbReference>
<dbReference type="Gene3D" id="3.40.50.150">
    <property type="entry name" value="Vaccinia Virus protein VP39"/>
    <property type="match status" value="1"/>
</dbReference>
<dbReference type="RefSeq" id="XP_040634739.1">
    <property type="nucleotide sequence ID" value="XM_040783058.1"/>
</dbReference>
<dbReference type="SUPFAM" id="SSF53335">
    <property type="entry name" value="S-adenosyl-L-methionine-dependent methyltransferases"/>
    <property type="match status" value="1"/>
</dbReference>
<proteinExistence type="predicted"/>
<organism evidence="1 2">
    <name type="scientific">Aspergillus ruber (strain CBS 135680)</name>
    <dbReference type="NCBI Taxonomy" id="1388766"/>
    <lineage>
        <taxon>Eukaryota</taxon>
        <taxon>Fungi</taxon>
        <taxon>Dikarya</taxon>
        <taxon>Ascomycota</taxon>
        <taxon>Pezizomycotina</taxon>
        <taxon>Eurotiomycetes</taxon>
        <taxon>Eurotiomycetidae</taxon>
        <taxon>Eurotiales</taxon>
        <taxon>Aspergillaceae</taxon>
        <taxon>Aspergillus</taxon>
        <taxon>Aspergillus subgen. Aspergillus</taxon>
    </lineage>
</organism>
<dbReference type="HOGENOM" id="CLU_037990_1_0_1"/>
<keyword evidence="1" id="KW-0808">Transferase</keyword>
<dbReference type="Proteomes" id="UP000019804">
    <property type="component" value="Unassembled WGS sequence"/>
</dbReference>
<dbReference type="Pfam" id="PF13489">
    <property type="entry name" value="Methyltransf_23"/>
    <property type="match status" value="1"/>
</dbReference>
<dbReference type="GO" id="GO:0032259">
    <property type="term" value="P:methylation"/>
    <property type="evidence" value="ECO:0007669"/>
    <property type="project" value="UniProtKB-KW"/>
</dbReference>
<dbReference type="OrthoDB" id="66144at2759"/>
<dbReference type="EMBL" id="KK088449">
    <property type="protein sequence ID" value="EYE91049.1"/>
    <property type="molecule type" value="Genomic_DNA"/>
</dbReference>
<keyword evidence="2" id="KW-1185">Reference proteome</keyword>
<keyword evidence="1" id="KW-0489">Methyltransferase</keyword>
<evidence type="ECO:0000313" key="1">
    <source>
        <dbReference type="EMBL" id="EYE91049.1"/>
    </source>
</evidence>
<dbReference type="GeneID" id="63698182"/>
<name>A0A017S378_ASPRC</name>
<dbReference type="GO" id="GO:0008168">
    <property type="term" value="F:methyltransferase activity"/>
    <property type="evidence" value="ECO:0007669"/>
    <property type="project" value="UniProtKB-KW"/>
</dbReference>
<reference evidence="2" key="1">
    <citation type="journal article" date="2014" name="Nat. Commun.">
        <title>Genomic adaptations of the halophilic Dead Sea filamentous fungus Eurotium rubrum.</title>
        <authorList>
            <person name="Kis-Papo T."/>
            <person name="Weig A.R."/>
            <person name="Riley R."/>
            <person name="Persoh D."/>
            <person name="Salamov A."/>
            <person name="Sun H."/>
            <person name="Lipzen A."/>
            <person name="Wasser S.P."/>
            <person name="Rambold G."/>
            <person name="Grigoriev I.V."/>
            <person name="Nevo E."/>
        </authorList>
    </citation>
    <scope>NUCLEOTIDE SEQUENCE [LARGE SCALE GENOMIC DNA]</scope>
    <source>
        <strain evidence="2">CBS 135680</strain>
    </source>
</reference>
<dbReference type="PANTHER" id="PTHR43861">
    <property type="entry name" value="TRANS-ACONITATE 2-METHYLTRANSFERASE-RELATED"/>
    <property type="match status" value="1"/>
</dbReference>
<dbReference type="STRING" id="1388766.A0A017S378"/>
<evidence type="ECO:0000313" key="2">
    <source>
        <dbReference type="Proteomes" id="UP000019804"/>
    </source>
</evidence>
<protein>
    <submittedName>
        <fullName evidence="1">SAM-dependent methyltransferase</fullName>
    </submittedName>
</protein>
<dbReference type="AlphaFoldDB" id="A0A017S378"/>
<gene>
    <name evidence="1" type="ORF">EURHEDRAFT_416817</name>
</gene>
<dbReference type="InterPro" id="IPR029063">
    <property type="entry name" value="SAM-dependent_MTases_sf"/>
</dbReference>
<accession>A0A017S378</accession>